<dbReference type="EMBL" id="GL377619">
    <property type="protein sequence ID" value="EFJ16237.1"/>
    <property type="molecule type" value="Genomic_DNA"/>
</dbReference>
<name>D8SGP7_SELML</name>
<dbReference type="HOGENOM" id="CLU_1167575_0_0_1"/>
<evidence type="ECO:0000313" key="1">
    <source>
        <dbReference type="EMBL" id="EFJ16237.1"/>
    </source>
</evidence>
<dbReference type="Gramene" id="EFJ16237">
    <property type="protein sequence ID" value="EFJ16237"/>
    <property type="gene ID" value="SELMODRAFT_445208"/>
</dbReference>
<reference evidence="1 2" key="1">
    <citation type="journal article" date="2011" name="Science">
        <title>The Selaginella genome identifies genetic changes associated with the evolution of vascular plants.</title>
        <authorList>
            <person name="Banks J.A."/>
            <person name="Nishiyama T."/>
            <person name="Hasebe M."/>
            <person name="Bowman J.L."/>
            <person name="Gribskov M."/>
            <person name="dePamphilis C."/>
            <person name="Albert V.A."/>
            <person name="Aono N."/>
            <person name="Aoyama T."/>
            <person name="Ambrose B.A."/>
            <person name="Ashton N.W."/>
            <person name="Axtell M.J."/>
            <person name="Barker E."/>
            <person name="Barker M.S."/>
            <person name="Bennetzen J.L."/>
            <person name="Bonawitz N.D."/>
            <person name="Chapple C."/>
            <person name="Cheng C."/>
            <person name="Correa L.G."/>
            <person name="Dacre M."/>
            <person name="DeBarry J."/>
            <person name="Dreyer I."/>
            <person name="Elias M."/>
            <person name="Engstrom E.M."/>
            <person name="Estelle M."/>
            <person name="Feng L."/>
            <person name="Finet C."/>
            <person name="Floyd S.K."/>
            <person name="Frommer W.B."/>
            <person name="Fujita T."/>
            <person name="Gramzow L."/>
            <person name="Gutensohn M."/>
            <person name="Harholt J."/>
            <person name="Hattori M."/>
            <person name="Heyl A."/>
            <person name="Hirai T."/>
            <person name="Hiwatashi Y."/>
            <person name="Ishikawa M."/>
            <person name="Iwata M."/>
            <person name="Karol K.G."/>
            <person name="Koehler B."/>
            <person name="Kolukisaoglu U."/>
            <person name="Kubo M."/>
            <person name="Kurata T."/>
            <person name="Lalonde S."/>
            <person name="Li K."/>
            <person name="Li Y."/>
            <person name="Litt A."/>
            <person name="Lyons E."/>
            <person name="Manning G."/>
            <person name="Maruyama T."/>
            <person name="Michael T.P."/>
            <person name="Mikami K."/>
            <person name="Miyazaki S."/>
            <person name="Morinaga S."/>
            <person name="Murata T."/>
            <person name="Mueller-Roeber B."/>
            <person name="Nelson D.R."/>
            <person name="Obara M."/>
            <person name="Oguri Y."/>
            <person name="Olmstead R.G."/>
            <person name="Onodera N."/>
            <person name="Petersen B.L."/>
            <person name="Pils B."/>
            <person name="Prigge M."/>
            <person name="Rensing S.A."/>
            <person name="Riano-Pachon D.M."/>
            <person name="Roberts A.W."/>
            <person name="Sato Y."/>
            <person name="Scheller H.V."/>
            <person name="Schulz B."/>
            <person name="Schulz C."/>
            <person name="Shakirov E.V."/>
            <person name="Shibagaki N."/>
            <person name="Shinohara N."/>
            <person name="Shippen D.E."/>
            <person name="Soerensen I."/>
            <person name="Sotooka R."/>
            <person name="Sugimoto N."/>
            <person name="Sugita M."/>
            <person name="Sumikawa N."/>
            <person name="Tanurdzic M."/>
            <person name="Theissen G."/>
            <person name="Ulvskov P."/>
            <person name="Wakazuki S."/>
            <person name="Weng J.K."/>
            <person name="Willats W.W."/>
            <person name="Wipf D."/>
            <person name="Wolf P.G."/>
            <person name="Yang L."/>
            <person name="Zimmer A.D."/>
            <person name="Zhu Q."/>
            <person name="Mitros T."/>
            <person name="Hellsten U."/>
            <person name="Loque D."/>
            <person name="Otillar R."/>
            <person name="Salamov A."/>
            <person name="Schmutz J."/>
            <person name="Shapiro H."/>
            <person name="Lindquist E."/>
            <person name="Lucas S."/>
            <person name="Rokhsar D."/>
            <person name="Grigoriev I.V."/>
        </authorList>
    </citation>
    <scope>NUCLEOTIDE SEQUENCE [LARGE SCALE GENOMIC DNA]</scope>
</reference>
<dbReference type="Proteomes" id="UP000001514">
    <property type="component" value="Unassembled WGS sequence"/>
</dbReference>
<sequence length="238" mass="25794">MAYATSSTHLQSFYQASISLSTYSQTFSGGSMRGLTPTGVRRFDPMYGPAACGLILGAIEMSDMPSLALRKQDFSDVERSIVRLRVGRDRSLFPLDSSSSNLLVELLLSTAGAAAISLWSSCSPQQEQQHSGLGLGYIMPQVTAIPRPSASNSIFILAKAKLVLWLAAMGVQGPTGRIKTRTSKQSQGFAMDATGRNPFFSAMVILEKGGYPMMQWNLGRSAIKFKTESSWQSSSRRS</sequence>
<dbReference type="AlphaFoldDB" id="D8SGP7"/>
<evidence type="ECO:0000313" key="2">
    <source>
        <dbReference type="Proteomes" id="UP000001514"/>
    </source>
</evidence>
<gene>
    <name evidence="1" type="ORF">SELMODRAFT_445208</name>
</gene>
<organism evidence="2">
    <name type="scientific">Selaginella moellendorffii</name>
    <name type="common">Spikemoss</name>
    <dbReference type="NCBI Taxonomy" id="88036"/>
    <lineage>
        <taxon>Eukaryota</taxon>
        <taxon>Viridiplantae</taxon>
        <taxon>Streptophyta</taxon>
        <taxon>Embryophyta</taxon>
        <taxon>Tracheophyta</taxon>
        <taxon>Lycopodiopsida</taxon>
        <taxon>Selaginellales</taxon>
        <taxon>Selaginellaceae</taxon>
        <taxon>Selaginella</taxon>
    </lineage>
</organism>
<keyword evidence="2" id="KW-1185">Reference proteome</keyword>
<protein>
    <submittedName>
        <fullName evidence="1">Uncharacterized protein</fullName>
    </submittedName>
</protein>
<dbReference type="InParanoid" id="D8SGP7"/>
<accession>D8SGP7</accession>
<proteinExistence type="predicted"/>
<dbReference type="KEGG" id="smo:SELMODRAFT_445208"/>